<dbReference type="InterPro" id="IPR023151">
    <property type="entry name" value="PEP_util_CS"/>
</dbReference>
<comment type="similarity">
    <text evidence="4">Belongs to the PEP-utilizing enzyme family.</text>
</comment>
<evidence type="ECO:0000259" key="20">
    <source>
        <dbReference type="Pfam" id="PF02896"/>
    </source>
</evidence>
<comment type="catalytic activity">
    <reaction evidence="1">
        <text>L-histidyl-[protein] + phosphoenolpyruvate = N(pros)-phospho-L-histidyl-[protein] + pyruvate</text>
        <dbReference type="Rhea" id="RHEA:23880"/>
        <dbReference type="Rhea" id="RHEA-COMP:9745"/>
        <dbReference type="Rhea" id="RHEA-COMP:9746"/>
        <dbReference type="ChEBI" id="CHEBI:15361"/>
        <dbReference type="ChEBI" id="CHEBI:29979"/>
        <dbReference type="ChEBI" id="CHEBI:58702"/>
        <dbReference type="ChEBI" id="CHEBI:64837"/>
        <dbReference type="EC" id="2.7.3.9"/>
    </reaction>
</comment>
<evidence type="ECO:0000256" key="9">
    <source>
        <dbReference type="ARBA" id="ARBA00022597"/>
    </source>
</evidence>
<dbReference type="InterPro" id="IPR024692">
    <property type="entry name" value="PTS_EI"/>
</dbReference>
<evidence type="ECO:0000256" key="4">
    <source>
        <dbReference type="ARBA" id="ARBA00007837"/>
    </source>
</evidence>
<dbReference type="Gene3D" id="3.20.20.60">
    <property type="entry name" value="Phosphoenolpyruvate-binding domains"/>
    <property type="match status" value="1"/>
</dbReference>
<keyword evidence="8" id="KW-0963">Cytoplasm</keyword>
<dbReference type="SUPFAM" id="SSF52009">
    <property type="entry name" value="Phosphohistidine domain"/>
    <property type="match status" value="1"/>
</dbReference>
<dbReference type="PANTHER" id="PTHR46244">
    <property type="entry name" value="PHOSPHOENOLPYRUVATE-PROTEIN PHOSPHOTRANSFERASE"/>
    <property type="match status" value="1"/>
</dbReference>
<feature type="binding site" evidence="18">
    <location>
        <position position="350"/>
    </location>
    <ligand>
        <name>Mg(2+)</name>
        <dbReference type="ChEBI" id="CHEBI:18420"/>
    </ligand>
</feature>
<evidence type="ECO:0000256" key="18">
    <source>
        <dbReference type="PIRSR" id="PIRSR000732-3"/>
    </source>
</evidence>
<feature type="binding site" evidence="17">
    <location>
        <position position="251"/>
    </location>
    <ligand>
        <name>phosphoenolpyruvate</name>
        <dbReference type="ChEBI" id="CHEBI:58702"/>
    </ligand>
</feature>
<evidence type="ECO:0000256" key="10">
    <source>
        <dbReference type="ARBA" id="ARBA00022679"/>
    </source>
</evidence>
<keyword evidence="9" id="KW-0762">Sugar transport</keyword>
<evidence type="ECO:0000256" key="8">
    <source>
        <dbReference type="ARBA" id="ARBA00022490"/>
    </source>
</evidence>
<evidence type="ECO:0000256" key="1">
    <source>
        <dbReference type="ARBA" id="ARBA00000683"/>
    </source>
</evidence>
<gene>
    <name evidence="21" type="ORF">A2161_21245</name>
</gene>
<evidence type="ECO:0000256" key="16">
    <source>
        <dbReference type="PIRSR" id="PIRSR000732-1"/>
    </source>
</evidence>
<feature type="active site" description="Proton donor" evidence="16">
    <location>
        <position position="421"/>
    </location>
</feature>
<dbReference type="PROSITE" id="PS00742">
    <property type="entry name" value="PEP_ENZYMES_2"/>
    <property type="match status" value="1"/>
</dbReference>
<evidence type="ECO:0000256" key="14">
    <source>
        <dbReference type="ARBA" id="ARBA00022842"/>
    </source>
</evidence>
<dbReference type="Pfam" id="PF02896">
    <property type="entry name" value="PEP-utilizers_C"/>
    <property type="match status" value="1"/>
</dbReference>
<keyword evidence="21" id="KW-0670">Pyruvate</keyword>
<reference evidence="21 22" key="1">
    <citation type="journal article" date="2016" name="Nat. Commun.">
        <title>Thousands of microbial genomes shed light on interconnected biogeochemical processes in an aquifer system.</title>
        <authorList>
            <person name="Anantharaman K."/>
            <person name="Brown C.T."/>
            <person name="Hug L.A."/>
            <person name="Sharon I."/>
            <person name="Castelle C.J."/>
            <person name="Probst A.J."/>
            <person name="Thomas B.C."/>
            <person name="Singh A."/>
            <person name="Wilkins M.J."/>
            <person name="Karaoz U."/>
            <person name="Brodie E.L."/>
            <person name="Williams K.H."/>
            <person name="Hubbard S.S."/>
            <person name="Banfield J.F."/>
        </authorList>
    </citation>
    <scope>NUCLEOTIDE SEQUENCE [LARGE SCALE GENOMIC DNA]</scope>
</reference>
<evidence type="ECO:0000259" key="19">
    <source>
        <dbReference type="Pfam" id="PF00391"/>
    </source>
</evidence>
<dbReference type="PRINTS" id="PR01736">
    <property type="entry name" value="PHPHTRNFRASE"/>
</dbReference>
<dbReference type="PANTHER" id="PTHR46244:SF6">
    <property type="entry name" value="PHOSPHOENOLPYRUVATE-PROTEIN PHOSPHOTRANSFERASE"/>
    <property type="match status" value="1"/>
</dbReference>
<dbReference type="EMBL" id="MGDD01000171">
    <property type="protein sequence ID" value="OGL45548.1"/>
    <property type="molecule type" value="Genomic_DNA"/>
</dbReference>
<dbReference type="InterPro" id="IPR050499">
    <property type="entry name" value="PEP-utilizing_PTS_enzyme"/>
</dbReference>
<comment type="caution">
    <text evidence="21">The sequence shown here is derived from an EMBL/GenBank/DDBJ whole genome shotgun (WGS) entry which is preliminary data.</text>
</comment>
<dbReference type="InterPro" id="IPR006318">
    <property type="entry name" value="PTS_EI-like"/>
</dbReference>
<dbReference type="GO" id="GO:0005737">
    <property type="term" value="C:cytoplasm"/>
    <property type="evidence" value="ECO:0007669"/>
    <property type="project" value="UniProtKB-SubCell"/>
</dbReference>
<dbReference type="Pfam" id="PF00391">
    <property type="entry name" value="PEP-utilizers"/>
    <property type="match status" value="1"/>
</dbReference>
<evidence type="ECO:0000256" key="12">
    <source>
        <dbReference type="ARBA" id="ARBA00022723"/>
    </source>
</evidence>
<keyword evidence="13" id="KW-0418">Kinase</keyword>
<evidence type="ECO:0000256" key="7">
    <source>
        <dbReference type="ARBA" id="ARBA00022448"/>
    </source>
</evidence>
<feature type="binding site" evidence="18">
    <location>
        <position position="374"/>
    </location>
    <ligand>
        <name>Mg(2+)</name>
        <dbReference type="ChEBI" id="CHEBI:18420"/>
    </ligand>
</feature>
<sequence length="501" mass="56622">MILQEIERIVTTNKWKVEGAILYVLKKFDKEFKNIDTLFFQERISDLHDVFNRVLDILMSRGKNENALQSLKKDVIVVAHDLSPSDTALMHKGHVIGFVTEVGSRTSHTAIMARALEIPAIVGVEGITLRVKQNDALIVDGNNGTVVINPSKSIFADYLERQQRYRYFESELLKEAEHPAETLDGYRIQMAANIEIIDEIQSSLDHGAEAIGLYRTEFLFMNRVNLPSLEDQFNVYKTLAETMNPLPATIRTLDLGGDKFSSNLRVSEEMNPVLGLRAIRLCLARKDIFKDQLKAILQASHYGNLKILFPLISGVSELFETLNILENCKEELRKSKIPYNKNIPVGIMIEVPSAALVSDTLAKYVDFFSIGTNDLIQYALAIDRINEEVAYLYDPLHPAILRLIKFTVDAAHKEGKWVGICGEMAGDPFYSLVLLGLGLDEFSMNAGAIPLIKKIIRSVSLADAYEVYEKIFGMDDPKKIRNFLVEEIKHRFPEDYVDFTS</sequence>
<dbReference type="Proteomes" id="UP000179266">
    <property type="component" value="Unassembled WGS sequence"/>
</dbReference>
<dbReference type="InterPro" id="IPR036618">
    <property type="entry name" value="PtsI_HPr-bd_sf"/>
</dbReference>
<feature type="active site" description="Tele-phosphohistidine intermediate" evidence="16">
    <location>
        <position position="108"/>
    </location>
</feature>
<evidence type="ECO:0000256" key="17">
    <source>
        <dbReference type="PIRSR" id="PIRSR000732-2"/>
    </source>
</evidence>
<feature type="binding site" evidence="17">
    <location>
        <position position="384"/>
    </location>
    <ligand>
        <name>phosphoenolpyruvate</name>
        <dbReference type="ChEBI" id="CHEBI:58702"/>
    </ligand>
</feature>
<dbReference type="SUPFAM" id="SSF47831">
    <property type="entry name" value="Enzyme I of the PEP:sugar phosphotransferase system HPr-binding (sub)domain"/>
    <property type="match status" value="1"/>
</dbReference>
<dbReference type="InterPro" id="IPR015813">
    <property type="entry name" value="Pyrv/PenolPyrv_kinase-like_dom"/>
</dbReference>
<dbReference type="SUPFAM" id="SSF51621">
    <property type="entry name" value="Phosphoenolpyruvate/pyruvate domain"/>
    <property type="match status" value="1"/>
</dbReference>
<evidence type="ECO:0000256" key="11">
    <source>
        <dbReference type="ARBA" id="ARBA00022683"/>
    </source>
</evidence>
<evidence type="ECO:0000256" key="15">
    <source>
        <dbReference type="ARBA" id="ARBA00033235"/>
    </source>
</evidence>
<evidence type="ECO:0000256" key="6">
    <source>
        <dbReference type="ARBA" id="ARBA00016544"/>
    </source>
</evidence>
<evidence type="ECO:0000256" key="3">
    <source>
        <dbReference type="ARBA" id="ARBA00004496"/>
    </source>
</evidence>
<organism evidence="21 22">
    <name type="scientific">Candidatus Schekmanbacteria bacterium RBG_13_48_7</name>
    <dbReference type="NCBI Taxonomy" id="1817878"/>
    <lineage>
        <taxon>Bacteria</taxon>
        <taxon>Candidatus Schekmaniibacteriota</taxon>
    </lineage>
</organism>
<dbReference type="NCBIfam" id="TIGR01417">
    <property type="entry name" value="PTS_I_fam"/>
    <property type="match status" value="1"/>
</dbReference>
<dbReference type="InterPro" id="IPR000121">
    <property type="entry name" value="PEP_util_C"/>
</dbReference>
<comment type="cofactor">
    <cofactor evidence="2 18">
        <name>Mg(2+)</name>
        <dbReference type="ChEBI" id="CHEBI:18420"/>
    </cofactor>
</comment>
<protein>
    <recommendedName>
        <fullName evidence="6">Phosphoenolpyruvate-protein phosphotransferase</fullName>
        <ecNumber evidence="5">2.7.3.9</ecNumber>
    </recommendedName>
    <alternativeName>
        <fullName evidence="15">Phosphotransferase system, enzyme I</fullName>
    </alternativeName>
</protein>
<evidence type="ECO:0000256" key="13">
    <source>
        <dbReference type="ARBA" id="ARBA00022777"/>
    </source>
</evidence>
<dbReference type="Gene3D" id="1.10.274.10">
    <property type="entry name" value="PtsI, HPr-binding domain"/>
    <property type="match status" value="1"/>
</dbReference>
<evidence type="ECO:0000256" key="2">
    <source>
        <dbReference type="ARBA" id="ARBA00001946"/>
    </source>
</evidence>
<dbReference type="GO" id="GO:0016301">
    <property type="term" value="F:kinase activity"/>
    <property type="evidence" value="ECO:0007669"/>
    <property type="project" value="UniProtKB-KW"/>
</dbReference>
<feature type="binding site" evidence="17">
    <location>
        <position position="215"/>
    </location>
    <ligand>
        <name>phosphoenolpyruvate</name>
        <dbReference type="ChEBI" id="CHEBI:58702"/>
    </ligand>
</feature>
<accession>A0A1F7RWV1</accession>
<feature type="binding site" evidence="17">
    <location>
        <begin position="373"/>
        <end position="374"/>
    </location>
    <ligand>
        <name>phosphoenolpyruvate</name>
        <dbReference type="ChEBI" id="CHEBI:58702"/>
    </ligand>
</feature>
<dbReference type="PIRSF" id="PIRSF000732">
    <property type="entry name" value="PTS_enzyme_I"/>
    <property type="match status" value="1"/>
</dbReference>
<keyword evidence="11" id="KW-0598">Phosphotransferase system</keyword>
<dbReference type="Gene3D" id="3.50.30.10">
    <property type="entry name" value="Phosphohistidine domain"/>
    <property type="match status" value="1"/>
</dbReference>
<keyword evidence="14 18" id="KW-0460">Magnesium</keyword>
<feature type="domain" description="PEP-utilising enzyme C-terminal" evidence="20">
    <location>
        <begin position="174"/>
        <end position="459"/>
    </location>
</feature>
<proteinExistence type="inferred from homology"/>
<dbReference type="InterPro" id="IPR008279">
    <property type="entry name" value="PEP-util_enz_mobile_dom"/>
</dbReference>
<keyword evidence="7" id="KW-0813">Transport</keyword>
<dbReference type="GO" id="GO:0046872">
    <property type="term" value="F:metal ion binding"/>
    <property type="evidence" value="ECO:0007669"/>
    <property type="project" value="UniProtKB-KW"/>
</dbReference>
<keyword evidence="10 21" id="KW-0808">Transferase</keyword>
<dbReference type="GO" id="GO:0008965">
    <property type="term" value="F:phosphoenolpyruvate-protein phosphotransferase activity"/>
    <property type="evidence" value="ECO:0007669"/>
    <property type="project" value="UniProtKB-EC"/>
</dbReference>
<name>A0A1F7RWV1_9BACT</name>
<keyword evidence="12 18" id="KW-0479">Metal-binding</keyword>
<dbReference type="GO" id="GO:0009401">
    <property type="term" value="P:phosphoenolpyruvate-dependent sugar phosphotransferase system"/>
    <property type="evidence" value="ECO:0007669"/>
    <property type="project" value="UniProtKB-KW"/>
</dbReference>
<evidence type="ECO:0000256" key="5">
    <source>
        <dbReference type="ARBA" id="ARBA00012232"/>
    </source>
</evidence>
<dbReference type="EC" id="2.7.3.9" evidence="5"/>
<comment type="subcellular location">
    <subcellularLocation>
        <location evidence="3">Cytoplasm</location>
    </subcellularLocation>
</comment>
<dbReference type="InterPro" id="IPR040442">
    <property type="entry name" value="Pyrv_kinase-like_dom_sf"/>
</dbReference>
<dbReference type="AlphaFoldDB" id="A0A1F7RWV1"/>
<evidence type="ECO:0000313" key="22">
    <source>
        <dbReference type="Proteomes" id="UP000179266"/>
    </source>
</evidence>
<feature type="domain" description="PEP-utilising enzyme mobile" evidence="19">
    <location>
        <begin position="72"/>
        <end position="144"/>
    </location>
</feature>
<evidence type="ECO:0000313" key="21">
    <source>
        <dbReference type="EMBL" id="OGL45548.1"/>
    </source>
</evidence>
<dbReference type="InterPro" id="IPR036637">
    <property type="entry name" value="Phosphohistidine_dom_sf"/>
</dbReference>